<proteinExistence type="predicted"/>
<dbReference type="InterPro" id="IPR011009">
    <property type="entry name" value="Kinase-like_dom_sf"/>
</dbReference>
<name>A0A4Z0YCG4_9PEZI</name>
<comment type="caution">
    <text evidence="1">The sequence shown here is derived from an EMBL/GenBank/DDBJ whole genome shotgun (WGS) entry which is preliminary data.</text>
</comment>
<accession>A0A4Z0YCG4</accession>
<dbReference type="SUPFAM" id="SSF56112">
    <property type="entry name" value="Protein kinase-like (PK-like)"/>
    <property type="match status" value="1"/>
</dbReference>
<dbReference type="OrthoDB" id="10003767at2759"/>
<evidence type="ECO:0000313" key="1">
    <source>
        <dbReference type="EMBL" id="TGJ80747.1"/>
    </source>
</evidence>
<evidence type="ECO:0008006" key="3">
    <source>
        <dbReference type="Google" id="ProtNLM"/>
    </source>
</evidence>
<dbReference type="STRING" id="37992.A0A4Z0YCG4"/>
<dbReference type="Proteomes" id="UP000297716">
    <property type="component" value="Unassembled WGS sequence"/>
</dbReference>
<dbReference type="EMBL" id="SKBN01000203">
    <property type="protein sequence ID" value="TGJ80747.1"/>
    <property type="molecule type" value="Genomic_DNA"/>
</dbReference>
<sequence>MLMEYIHGSAADDLRFIQKSAPAMFGTPEQDQKFRRQMAKIQAQVLAFQFPKIGSLYYDNDTESFYIGPEIDSGKGPWTSSADYYRDLSDVCMKEAAGRYHRNPENNTYFCAPVLLHHLMSIYSKDSNGPYNLINRDFGCHNILVDNDFNIVGVIDFDGVFAAPPEAAAQYPVLSCMDVEPPCIIETNPHRLEIIESTKLKLLEYREWMMKYEAEFSDGSAPISTLLGSRGALIYHGFESCRELFGFQNKVWFTSALEMLREYAKA</sequence>
<dbReference type="PANTHER" id="PTHR21310">
    <property type="entry name" value="AMINOGLYCOSIDE PHOSPHOTRANSFERASE-RELATED-RELATED"/>
    <property type="match status" value="1"/>
</dbReference>
<dbReference type="PANTHER" id="PTHR21310:SF13">
    <property type="entry name" value="AMINOGLYCOSIDE PHOSPHOTRANSFERASE DOMAIN-CONTAINING PROTEIN"/>
    <property type="match status" value="1"/>
</dbReference>
<evidence type="ECO:0000313" key="2">
    <source>
        <dbReference type="Proteomes" id="UP000297716"/>
    </source>
</evidence>
<gene>
    <name evidence="1" type="ORF">E0Z10_g8018</name>
</gene>
<organism evidence="1 2">
    <name type="scientific">Xylaria hypoxylon</name>
    <dbReference type="NCBI Taxonomy" id="37992"/>
    <lineage>
        <taxon>Eukaryota</taxon>
        <taxon>Fungi</taxon>
        <taxon>Dikarya</taxon>
        <taxon>Ascomycota</taxon>
        <taxon>Pezizomycotina</taxon>
        <taxon>Sordariomycetes</taxon>
        <taxon>Xylariomycetidae</taxon>
        <taxon>Xylariales</taxon>
        <taxon>Xylariaceae</taxon>
        <taxon>Xylaria</taxon>
    </lineage>
</organism>
<protein>
    <recommendedName>
        <fullName evidence="3">Aminoglycoside phosphotransferase domain-containing protein</fullName>
    </recommendedName>
</protein>
<reference evidence="1 2" key="1">
    <citation type="submission" date="2019-03" db="EMBL/GenBank/DDBJ databases">
        <title>Draft genome sequence of Xylaria hypoxylon DSM 108379, a ubiquitous saprotrophic-parasitic fungi on hardwood.</title>
        <authorList>
            <person name="Buettner E."/>
            <person name="Leonhardt S."/>
            <person name="Gebauer A.M."/>
            <person name="Liers C."/>
            <person name="Hofrichter M."/>
            <person name="Kellner H."/>
        </authorList>
    </citation>
    <scope>NUCLEOTIDE SEQUENCE [LARGE SCALE GENOMIC DNA]</scope>
    <source>
        <strain evidence="1 2">DSM 108379</strain>
    </source>
</reference>
<dbReference type="AlphaFoldDB" id="A0A4Z0YCG4"/>
<keyword evidence="2" id="KW-1185">Reference proteome</keyword>
<dbReference type="InterPro" id="IPR051678">
    <property type="entry name" value="AGP_Transferase"/>
</dbReference>